<keyword evidence="1" id="KW-0472">Membrane</keyword>
<gene>
    <name evidence="2" type="ORF">GALMADRAFT_137197</name>
</gene>
<proteinExistence type="predicted"/>
<evidence type="ECO:0000313" key="2">
    <source>
        <dbReference type="EMBL" id="KDR79350.1"/>
    </source>
</evidence>
<dbReference type="EMBL" id="KL142373">
    <property type="protein sequence ID" value="KDR79350.1"/>
    <property type="molecule type" value="Genomic_DNA"/>
</dbReference>
<dbReference type="Proteomes" id="UP000027222">
    <property type="component" value="Unassembled WGS sequence"/>
</dbReference>
<accession>A0A067T825</accession>
<keyword evidence="1" id="KW-1133">Transmembrane helix</keyword>
<feature type="transmembrane region" description="Helical" evidence="1">
    <location>
        <begin position="215"/>
        <end position="241"/>
    </location>
</feature>
<keyword evidence="1" id="KW-0812">Transmembrane</keyword>
<feature type="transmembrane region" description="Helical" evidence="1">
    <location>
        <begin position="175"/>
        <end position="194"/>
    </location>
</feature>
<sequence>MTTHSLIQVIDIELQPLSIGNDLDPTPGRQSRPWHPKITPYRLAFISTTLVLGTTKAVLTQQGRTIAPITLEWISGVLLALVFYIANTYDTESHPPRYLSSFFTFDCMDILWNSLSLLSMPRPSYVSNELPSLPSTKEGHPPMTFYRIVLNLAVALFGMSKAALSYSRSSTPVTWLDWFIGTILAIVLYILGLYEYNSTEKWAPFFLKDRGISTVIAVSQLLFVLALVAFFISCFGLTIIWDTSGKLHVILGRMITFEVTKHGNLSNSLARYAILDFFRHCFCF</sequence>
<organism evidence="2 3">
    <name type="scientific">Galerina marginata (strain CBS 339.88)</name>
    <dbReference type="NCBI Taxonomy" id="685588"/>
    <lineage>
        <taxon>Eukaryota</taxon>
        <taxon>Fungi</taxon>
        <taxon>Dikarya</taxon>
        <taxon>Basidiomycota</taxon>
        <taxon>Agaricomycotina</taxon>
        <taxon>Agaricomycetes</taxon>
        <taxon>Agaricomycetidae</taxon>
        <taxon>Agaricales</taxon>
        <taxon>Agaricineae</taxon>
        <taxon>Strophariaceae</taxon>
        <taxon>Galerina</taxon>
    </lineage>
</organism>
<protein>
    <submittedName>
        <fullName evidence="2">Uncharacterized protein</fullName>
    </submittedName>
</protein>
<evidence type="ECO:0000256" key="1">
    <source>
        <dbReference type="SAM" id="Phobius"/>
    </source>
</evidence>
<keyword evidence="3" id="KW-1185">Reference proteome</keyword>
<dbReference type="OrthoDB" id="3268450at2759"/>
<feature type="transmembrane region" description="Helical" evidence="1">
    <location>
        <begin position="145"/>
        <end position="163"/>
    </location>
</feature>
<dbReference type="AlphaFoldDB" id="A0A067T825"/>
<name>A0A067T825_GALM3</name>
<dbReference type="HOGENOM" id="CLU_085433_0_0_1"/>
<feature type="transmembrane region" description="Helical" evidence="1">
    <location>
        <begin position="66"/>
        <end position="86"/>
    </location>
</feature>
<evidence type="ECO:0000313" key="3">
    <source>
        <dbReference type="Proteomes" id="UP000027222"/>
    </source>
</evidence>
<reference evidence="3" key="1">
    <citation type="journal article" date="2014" name="Proc. Natl. Acad. Sci. U.S.A.">
        <title>Extensive sampling of basidiomycete genomes demonstrates inadequacy of the white-rot/brown-rot paradigm for wood decay fungi.</title>
        <authorList>
            <person name="Riley R."/>
            <person name="Salamov A.A."/>
            <person name="Brown D.W."/>
            <person name="Nagy L.G."/>
            <person name="Floudas D."/>
            <person name="Held B.W."/>
            <person name="Levasseur A."/>
            <person name="Lombard V."/>
            <person name="Morin E."/>
            <person name="Otillar R."/>
            <person name="Lindquist E.A."/>
            <person name="Sun H."/>
            <person name="LaButti K.M."/>
            <person name="Schmutz J."/>
            <person name="Jabbour D."/>
            <person name="Luo H."/>
            <person name="Baker S.E."/>
            <person name="Pisabarro A.G."/>
            <person name="Walton J.D."/>
            <person name="Blanchette R.A."/>
            <person name="Henrissat B."/>
            <person name="Martin F."/>
            <person name="Cullen D."/>
            <person name="Hibbett D.S."/>
            <person name="Grigoriev I.V."/>
        </authorList>
    </citation>
    <scope>NUCLEOTIDE SEQUENCE [LARGE SCALE GENOMIC DNA]</scope>
    <source>
        <strain evidence="3">CBS 339.88</strain>
    </source>
</reference>